<protein>
    <submittedName>
        <fullName evidence="1">Uncharacterized protein</fullName>
    </submittedName>
</protein>
<proteinExistence type="predicted"/>
<organism evidence="1 2">
    <name type="scientific">Catenulispora acidiphila (strain DSM 44928 / JCM 14897 / NBRC 102108 / NRRL B-24433 / ID139908)</name>
    <dbReference type="NCBI Taxonomy" id="479433"/>
    <lineage>
        <taxon>Bacteria</taxon>
        <taxon>Bacillati</taxon>
        <taxon>Actinomycetota</taxon>
        <taxon>Actinomycetes</taxon>
        <taxon>Catenulisporales</taxon>
        <taxon>Catenulisporaceae</taxon>
        <taxon>Catenulispora</taxon>
    </lineage>
</organism>
<dbReference type="EMBL" id="CP001700">
    <property type="protein sequence ID" value="ACU75628.1"/>
    <property type="molecule type" value="Genomic_DNA"/>
</dbReference>
<accession>C7Q1S7</accession>
<dbReference type="KEGG" id="cai:Caci_6786"/>
<reference evidence="1 2" key="1">
    <citation type="journal article" date="2009" name="Stand. Genomic Sci.">
        <title>Complete genome sequence of Catenulispora acidiphila type strain (ID 139908).</title>
        <authorList>
            <person name="Copeland A."/>
            <person name="Lapidus A."/>
            <person name="Glavina Del Rio T."/>
            <person name="Nolan M."/>
            <person name="Lucas S."/>
            <person name="Chen F."/>
            <person name="Tice H."/>
            <person name="Cheng J.F."/>
            <person name="Bruce D."/>
            <person name="Goodwin L."/>
            <person name="Pitluck S."/>
            <person name="Mikhailova N."/>
            <person name="Pati A."/>
            <person name="Ivanova N."/>
            <person name="Mavromatis K."/>
            <person name="Chen A."/>
            <person name="Palaniappan K."/>
            <person name="Chain P."/>
            <person name="Land M."/>
            <person name="Hauser L."/>
            <person name="Chang Y.J."/>
            <person name="Jeffries C.D."/>
            <person name="Chertkov O."/>
            <person name="Brettin T."/>
            <person name="Detter J.C."/>
            <person name="Han C."/>
            <person name="Ali Z."/>
            <person name="Tindall B.J."/>
            <person name="Goker M."/>
            <person name="Bristow J."/>
            <person name="Eisen J.A."/>
            <person name="Markowitz V."/>
            <person name="Hugenholtz P."/>
            <person name="Kyrpides N.C."/>
            <person name="Klenk H.P."/>
        </authorList>
    </citation>
    <scope>NUCLEOTIDE SEQUENCE [LARGE SCALE GENOMIC DNA]</scope>
    <source>
        <strain evidence="2">DSM 44928 / JCM 14897 / NBRC 102108 / NRRL B-24433 / ID139908</strain>
    </source>
</reference>
<dbReference type="HOGENOM" id="CLU_2192283_0_0_11"/>
<dbReference type="Proteomes" id="UP000000851">
    <property type="component" value="Chromosome"/>
</dbReference>
<sequence length="108" mass="10320">MVAWSMQLAAWDVGAAGAFVVVVVWDGRATAAVVGTLRADGDGLGAEDVLGGAATTGGVLVEGAAVVGAALDVVDVVAGAGARAGADVLVLCETFARAGAPADPEAVD</sequence>
<dbReference type="InParanoid" id="C7Q1S7"/>
<evidence type="ECO:0000313" key="1">
    <source>
        <dbReference type="EMBL" id="ACU75628.1"/>
    </source>
</evidence>
<gene>
    <name evidence="1" type="ordered locus">Caci_6786</name>
</gene>
<name>C7Q1S7_CATAD</name>
<evidence type="ECO:0000313" key="2">
    <source>
        <dbReference type="Proteomes" id="UP000000851"/>
    </source>
</evidence>
<dbReference type="AlphaFoldDB" id="C7Q1S7"/>
<keyword evidence="2" id="KW-1185">Reference proteome</keyword>